<evidence type="ECO:0000313" key="1">
    <source>
        <dbReference type="EMBL" id="KAG0421999.1"/>
    </source>
</evidence>
<organism evidence="1 2">
    <name type="scientific">Ixodes persulcatus</name>
    <name type="common">Taiga tick</name>
    <dbReference type="NCBI Taxonomy" id="34615"/>
    <lineage>
        <taxon>Eukaryota</taxon>
        <taxon>Metazoa</taxon>
        <taxon>Ecdysozoa</taxon>
        <taxon>Arthropoda</taxon>
        <taxon>Chelicerata</taxon>
        <taxon>Arachnida</taxon>
        <taxon>Acari</taxon>
        <taxon>Parasitiformes</taxon>
        <taxon>Ixodida</taxon>
        <taxon>Ixodoidea</taxon>
        <taxon>Ixodidae</taxon>
        <taxon>Ixodinae</taxon>
        <taxon>Ixodes</taxon>
    </lineage>
</organism>
<evidence type="ECO:0000313" key="2">
    <source>
        <dbReference type="Proteomes" id="UP000805193"/>
    </source>
</evidence>
<sequence>MDSRTQKKKLHSEQELKRAKKTNNPTTGGYRPSGGPDLKDAEIKFLHGDYSIPDGYLRRSRRDPSKLDQRLARTSSASSTLFVQAPTLWNSLPDNARRAPDVAVFKTWCGTGT</sequence>
<comment type="caution">
    <text evidence="1">The sequence shown here is derived from an EMBL/GenBank/DDBJ whole genome shotgun (WGS) entry which is preliminary data.</text>
</comment>
<dbReference type="Proteomes" id="UP000805193">
    <property type="component" value="Unassembled WGS sequence"/>
</dbReference>
<reference evidence="1 2" key="1">
    <citation type="journal article" date="2020" name="Cell">
        <title>Large-Scale Comparative Analyses of Tick Genomes Elucidate Their Genetic Diversity and Vector Capacities.</title>
        <authorList>
            <consortium name="Tick Genome and Microbiome Consortium (TIGMIC)"/>
            <person name="Jia N."/>
            <person name="Wang J."/>
            <person name="Shi W."/>
            <person name="Du L."/>
            <person name="Sun Y."/>
            <person name="Zhan W."/>
            <person name="Jiang J.F."/>
            <person name="Wang Q."/>
            <person name="Zhang B."/>
            <person name="Ji P."/>
            <person name="Bell-Sakyi L."/>
            <person name="Cui X.M."/>
            <person name="Yuan T.T."/>
            <person name="Jiang B.G."/>
            <person name="Yang W.F."/>
            <person name="Lam T.T."/>
            <person name="Chang Q.C."/>
            <person name="Ding S.J."/>
            <person name="Wang X.J."/>
            <person name="Zhu J.G."/>
            <person name="Ruan X.D."/>
            <person name="Zhao L."/>
            <person name="Wei J.T."/>
            <person name="Ye R.Z."/>
            <person name="Que T.C."/>
            <person name="Du C.H."/>
            <person name="Zhou Y.H."/>
            <person name="Cheng J.X."/>
            <person name="Dai P.F."/>
            <person name="Guo W.B."/>
            <person name="Han X.H."/>
            <person name="Huang E.J."/>
            <person name="Li L.F."/>
            <person name="Wei W."/>
            <person name="Gao Y.C."/>
            <person name="Liu J.Z."/>
            <person name="Shao H.Z."/>
            <person name="Wang X."/>
            <person name="Wang C.C."/>
            <person name="Yang T.C."/>
            <person name="Huo Q.B."/>
            <person name="Li W."/>
            <person name="Chen H.Y."/>
            <person name="Chen S.E."/>
            <person name="Zhou L.G."/>
            <person name="Ni X.B."/>
            <person name="Tian J.H."/>
            <person name="Sheng Y."/>
            <person name="Liu T."/>
            <person name="Pan Y.S."/>
            <person name="Xia L.Y."/>
            <person name="Li J."/>
            <person name="Zhao F."/>
            <person name="Cao W.C."/>
        </authorList>
    </citation>
    <scope>NUCLEOTIDE SEQUENCE [LARGE SCALE GENOMIC DNA]</scope>
    <source>
        <strain evidence="1">Iper-2018</strain>
    </source>
</reference>
<dbReference type="EMBL" id="JABSTQ010010286">
    <property type="protein sequence ID" value="KAG0421999.1"/>
    <property type="molecule type" value="Genomic_DNA"/>
</dbReference>
<keyword evidence="2" id="KW-1185">Reference proteome</keyword>
<name>A0AC60PM13_IXOPE</name>
<accession>A0AC60PM13</accession>
<gene>
    <name evidence="1" type="ORF">HPB47_002142</name>
</gene>
<protein>
    <submittedName>
        <fullName evidence="1">Uncharacterized protein</fullName>
    </submittedName>
</protein>
<proteinExistence type="predicted"/>